<organism evidence="1 2">
    <name type="scientific">Paenibacillus solanacearum</name>
    <dbReference type="NCBI Taxonomy" id="2048548"/>
    <lineage>
        <taxon>Bacteria</taxon>
        <taxon>Bacillati</taxon>
        <taxon>Bacillota</taxon>
        <taxon>Bacilli</taxon>
        <taxon>Bacillales</taxon>
        <taxon>Paenibacillaceae</taxon>
        <taxon>Paenibacillus</taxon>
    </lineage>
</organism>
<dbReference type="RefSeq" id="WP_218090250.1">
    <property type="nucleotide sequence ID" value="NZ_CAJVAS010000001.1"/>
</dbReference>
<keyword evidence="2" id="KW-1185">Reference proteome</keyword>
<sequence length="86" mass="9379">MKLNDKLCIQFTNINITSLASNSGVFTGDNAQSNWQVNRKSNCGFGTIAGYHNSAAYNVNVINDNDMLDSDFSSQQGNSNEPVTQQ</sequence>
<gene>
    <name evidence="1" type="ORF">PAESOLCIP111_00444</name>
</gene>
<name>A0A916NM42_9BACL</name>
<proteinExistence type="predicted"/>
<reference evidence="1" key="1">
    <citation type="submission" date="2021-06" db="EMBL/GenBank/DDBJ databases">
        <authorList>
            <person name="Criscuolo A."/>
        </authorList>
    </citation>
    <scope>NUCLEOTIDE SEQUENCE</scope>
    <source>
        <strain evidence="1">CIP111600</strain>
    </source>
</reference>
<comment type="caution">
    <text evidence="1">The sequence shown here is derived from an EMBL/GenBank/DDBJ whole genome shotgun (WGS) entry which is preliminary data.</text>
</comment>
<evidence type="ECO:0000313" key="2">
    <source>
        <dbReference type="Proteomes" id="UP000693672"/>
    </source>
</evidence>
<accession>A0A916NM42</accession>
<dbReference type="AlphaFoldDB" id="A0A916NM42"/>
<evidence type="ECO:0000313" key="1">
    <source>
        <dbReference type="EMBL" id="CAG7600992.1"/>
    </source>
</evidence>
<protein>
    <submittedName>
        <fullName evidence="1">Uncharacterized protein</fullName>
    </submittedName>
</protein>
<dbReference type="EMBL" id="CAJVAS010000001">
    <property type="protein sequence ID" value="CAG7600992.1"/>
    <property type="molecule type" value="Genomic_DNA"/>
</dbReference>
<dbReference type="Proteomes" id="UP000693672">
    <property type="component" value="Unassembled WGS sequence"/>
</dbReference>